<feature type="compositionally biased region" description="Polar residues" evidence="1">
    <location>
        <begin position="397"/>
        <end position="413"/>
    </location>
</feature>
<dbReference type="AlphaFoldDB" id="C3Y7P4"/>
<accession>C3Y7P4</accession>
<sequence length="441" mass="49986">MRKRMVAKTPSHFYVVDGHIVNSPQGHTNQCNGVDDQKGCRSSQRKDPRTYDDTPGDVTPYVKSYTFDVPQYHLGDVPFDTSTSVMRKKRPDSHVNKMAVNTPISNNIQTNQYDDKKGCIEDLDHIYETIPQKIRPSNHLGDIKALRSKQIDKKASGSHVHNRAASQVVKKTPRRKISNKKDQFDGKKGCSGDSETDYDSHTYETIPEGLGDYRKAHAPDVPQCHIGNIPNDINRVMRRMLLDKNYVQNMEARQSVASTSNPQVNNNSQRNQFDYQKGCSKDIHADYDLSYETVLKRMEAYESHTLDGRRNYLGDTELNARRKQIDKSAPSVHTRNIAARQSSENLESDYDSCTYETIPKQVEAYGESYAFDVPQYNFDDEGVDIKAIREALDKNVSHNNPSKTSTGSTVNITTKKDKVNQDSYGDGLETDSDYCTYETVP</sequence>
<organism>
    <name type="scientific">Branchiostoma floridae</name>
    <name type="common">Florida lancelet</name>
    <name type="synonym">Amphioxus</name>
    <dbReference type="NCBI Taxonomy" id="7739"/>
    <lineage>
        <taxon>Eukaryota</taxon>
        <taxon>Metazoa</taxon>
        <taxon>Chordata</taxon>
        <taxon>Cephalochordata</taxon>
        <taxon>Leptocardii</taxon>
        <taxon>Amphioxiformes</taxon>
        <taxon>Branchiostomatidae</taxon>
        <taxon>Branchiostoma</taxon>
    </lineage>
</organism>
<feature type="compositionally biased region" description="Basic and acidic residues" evidence="1">
    <location>
        <begin position="179"/>
        <end position="190"/>
    </location>
</feature>
<feature type="compositionally biased region" description="Basic and acidic residues" evidence="1">
    <location>
        <begin position="35"/>
        <end position="52"/>
    </location>
</feature>
<evidence type="ECO:0000313" key="2">
    <source>
        <dbReference type="EMBL" id="EEN63872.1"/>
    </source>
</evidence>
<evidence type="ECO:0000256" key="1">
    <source>
        <dbReference type="SAM" id="MobiDB-lite"/>
    </source>
</evidence>
<protein>
    <submittedName>
        <fullName evidence="2">Uncharacterized protein</fullName>
    </submittedName>
</protein>
<feature type="region of interest" description="Disordered" evidence="1">
    <location>
        <begin position="24"/>
        <end position="55"/>
    </location>
</feature>
<gene>
    <name evidence="2" type="ORF">BRAFLDRAFT_64063</name>
</gene>
<feature type="region of interest" description="Disordered" evidence="1">
    <location>
        <begin position="394"/>
        <end position="441"/>
    </location>
</feature>
<proteinExistence type="predicted"/>
<dbReference type="InParanoid" id="C3Y7P4"/>
<feature type="region of interest" description="Disordered" evidence="1">
    <location>
        <begin position="150"/>
        <end position="201"/>
    </location>
</feature>
<dbReference type="EMBL" id="GG666489">
    <property type="protein sequence ID" value="EEN63872.1"/>
    <property type="molecule type" value="Genomic_DNA"/>
</dbReference>
<name>C3Y7P4_BRAFL</name>
<reference evidence="2" key="1">
    <citation type="journal article" date="2008" name="Nature">
        <title>The amphioxus genome and the evolution of the chordate karyotype.</title>
        <authorList>
            <consortium name="US DOE Joint Genome Institute (JGI-PGF)"/>
            <person name="Putnam N.H."/>
            <person name="Butts T."/>
            <person name="Ferrier D.E.K."/>
            <person name="Furlong R.F."/>
            <person name="Hellsten U."/>
            <person name="Kawashima T."/>
            <person name="Robinson-Rechavi M."/>
            <person name="Shoguchi E."/>
            <person name="Terry A."/>
            <person name="Yu J.-K."/>
            <person name="Benito-Gutierrez E.L."/>
            <person name="Dubchak I."/>
            <person name="Garcia-Fernandez J."/>
            <person name="Gibson-Brown J.J."/>
            <person name="Grigoriev I.V."/>
            <person name="Horton A.C."/>
            <person name="de Jong P.J."/>
            <person name="Jurka J."/>
            <person name="Kapitonov V.V."/>
            <person name="Kohara Y."/>
            <person name="Kuroki Y."/>
            <person name="Lindquist E."/>
            <person name="Lucas S."/>
            <person name="Osoegawa K."/>
            <person name="Pennacchio L.A."/>
            <person name="Salamov A.A."/>
            <person name="Satou Y."/>
            <person name="Sauka-Spengler T."/>
            <person name="Schmutz J."/>
            <person name="Shin-I T."/>
            <person name="Toyoda A."/>
            <person name="Bronner-Fraser M."/>
            <person name="Fujiyama A."/>
            <person name="Holland L.Z."/>
            <person name="Holland P.W.H."/>
            <person name="Satoh N."/>
            <person name="Rokhsar D.S."/>
        </authorList>
    </citation>
    <scope>NUCLEOTIDE SEQUENCE [LARGE SCALE GENOMIC DNA]</scope>
    <source>
        <strain evidence="2">S238N-H82</strain>
        <tissue evidence="2">Testes</tissue>
    </source>
</reference>